<dbReference type="InterPro" id="IPR010982">
    <property type="entry name" value="Lambda_DNA-bd_dom_sf"/>
</dbReference>
<comment type="caution">
    <text evidence="2">The sequence shown here is derived from an EMBL/GenBank/DDBJ whole genome shotgun (WGS) entry which is preliminary data.</text>
</comment>
<protein>
    <submittedName>
        <fullName evidence="2">Transcriptional regulator, XRE family</fullName>
    </submittedName>
</protein>
<evidence type="ECO:0000313" key="2">
    <source>
        <dbReference type="EMBL" id="KRO01867.1"/>
    </source>
</evidence>
<name>A0ABR5PZ40_9ACTN</name>
<dbReference type="GeneID" id="84904999"/>
<dbReference type="PROSITE" id="PS50943">
    <property type="entry name" value="HTH_CROC1"/>
    <property type="match status" value="1"/>
</dbReference>
<dbReference type="InterPro" id="IPR001387">
    <property type="entry name" value="Cro/C1-type_HTH"/>
</dbReference>
<dbReference type="Proteomes" id="UP000051927">
    <property type="component" value="Unassembled WGS sequence"/>
</dbReference>
<evidence type="ECO:0000259" key="1">
    <source>
        <dbReference type="PROSITE" id="PS50943"/>
    </source>
</evidence>
<keyword evidence="3" id="KW-1185">Reference proteome</keyword>
<accession>A0ABR5PZ40</accession>
<dbReference type="EMBL" id="JQCP01000003">
    <property type="protein sequence ID" value="KRO01867.1"/>
    <property type="molecule type" value="Genomic_DNA"/>
</dbReference>
<proteinExistence type="predicted"/>
<gene>
    <name evidence="2" type="ORF">IV60_GL001113</name>
</gene>
<sequence>MYRPIPAQTKIAARRIGENIATWRKLYGITSQQLADKAAVSRATISRLENGDPSVSFATFLNVCRAVFSLDDVVDATDPYETDYGRIRSEQALPQRVRKPRT</sequence>
<dbReference type="SMART" id="SM00530">
    <property type="entry name" value="HTH_XRE"/>
    <property type="match status" value="1"/>
</dbReference>
<organism evidence="2 3">
    <name type="scientific">Lancefieldella rimae</name>
    <dbReference type="NCBI Taxonomy" id="1383"/>
    <lineage>
        <taxon>Bacteria</taxon>
        <taxon>Bacillati</taxon>
        <taxon>Actinomycetota</taxon>
        <taxon>Coriobacteriia</taxon>
        <taxon>Coriobacteriales</taxon>
        <taxon>Atopobiaceae</taxon>
        <taxon>Lancefieldella</taxon>
    </lineage>
</organism>
<evidence type="ECO:0000313" key="3">
    <source>
        <dbReference type="Proteomes" id="UP000051927"/>
    </source>
</evidence>
<feature type="domain" description="HTH cro/C1-type" evidence="1">
    <location>
        <begin position="20"/>
        <end position="73"/>
    </location>
</feature>
<dbReference type="CDD" id="cd00093">
    <property type="entry name" value="HTH_XRE"/>
    <property type="match status" value="1"/>
</dbReference>
<reference evidence="2 3" key="1">
    <citation type="journal article" date="2015" name="Genome Announc.">
        <title>Expanding the biotechnology potential of lactobacilli through comparative genomics of 213 strains and associated genera.</title>
        <authorList>
            <person name="Sun Z."/>
            <person name="Harris H.M."/>
            <person name="McCann A."/>
            <person name="Guo C."/>
            <person name="Argimon S."/>
            <person name="Zhang W."/>
            <person name="Yang X."/>
            <person name="Jeffery I.B."/>
            <person name="Cooney J.C."/>
            <person name="Kagawa T.F."/>
            <person name="Liu W."/>
            <person name="Song Y."/>
            <person name="Salvetti E."/>
            <person name="Wrobel A."/>
            <person name="Rasinkangas P."/>
            <person name="Parkhill J."/>
            <person name="Rea M.C."/>
            <person name="O'Sullivan O."/>
            <person name="Ritari J."/>
            <person name="Douillard F.P."/>
            <person name="Paul Ross R."/>
            <person name="Yang R."/>
            <person name="Briner A.E."/>
            <person name="Felis G.E."/>
            <person name="de Vos W.M."/>
            <person name="Barrangou R."/>
            <person name="Klaenhammer T.R."/>
            <person name="Caufield P.W."/>
            <person name="Cui Y."/>
            <person name="Zhang H."/>
            <person name="O'Toole P.W."/>
        </authorList>
    </citation>
    <scope>NUCLEOTIDE SEQUENCE [LARGE SCALE GENOMIC DNA]</scope>
    <source>
        <strain evidence="2 3">DSM 7090</strain>
    </source>
</reference>
<dbReference type="SUPFAM" id="SSF47413">
    <property type="entry name" value="lambda repressor-like DNA-binding domains"/>
    <property type="match status" value="1"/>
</dbReference>
<dbReference type="Pfam" id="PF01381">
    <property type="entry name" value="HTH_3"/>
    <property type="match status" value="1"/>
</dbReference>
<dbReference type="Gene3D" id="1.10.260.40">
    <property type="entry name" value="lambda repressor-like DNA-binding domains"/>
    <property type="match status" value="1"/>
</dbReference>
<dbReference type="RefSeq" id="WP_003150341.1">
    <property type="nucleotide sequence ID" value="NZ_CAUOKZ010000014.1"/>
</dbReference>